<keyword evidence="2" id="KW-1185">Reference proteome</keyword>
<comment type="caution">
    <text evidence="1">The sequence shown here is derived from an EMBL/GenBank/DDBJ whole genome shotgun (WGS) entry which is preliminary data.</text>
</comment>
<dbReference type="EMBL" id="SGWV01000007">
    <property type="protein sequence ID" value="RZS58431.1"/>
    <property type="molecule type" value="Genomic_DNA"/>
</dbReference>
<sequence length="308" mass="35308">MSYDKSLARFNVFIPLRGKYGIRVEPNSYDMATFTEELRNILVGKNQSDSELWLIFRLLITNQIEWPAWEAYHKLVSRKYIELLDGKPLFNSIPPETQVRRKQLLIDYSNIGMQVSKSCYIPEGVGMPHFFEEAPAYTYLLWEFKEKSCVTDDLFAEYVLRSTLALRVVDSYDLPFNSGERIQLIESKIISKGNEIPFDAKLLLLTLREIRSLCTLLGKESGRTLMSARQELLDDYESGECAALEGAINKVRSWDGIYSINPPPGMTWLEFQGVRQKLRGMAAAIIDISRNVGLKDFPAEKRILIETA</sequence>
<proteinExistence type="predicted"/>
<accession>A0A4Q7LUZ3</accession>
<dbReference type="AlphaFoldDB" id="A0A4Q7LUZ3"/>
<organism evidence="1 2">
    <name type="scientific">Sphaerotilus mobilis</name>
    <dbReference type="NCBI Taxonomy" id="47994"/>
    <lineage>
        <taxon>Bacteria</taxon>
        <taxon>Pseudomonadati</taxon>
        <taxon>Pseudomonadota</taxon>
        <taxon>Betaproteobacteria</taxon>
        <taxon>Burkholderiales</taxon>
        <taxon>Sphaerotilaceae</taxon>
        <taxon>Sphaerotilus</taxon>
    </lineage>
</organism>
<dbReference type="OrthoDB" id="9255620at2"/>
<dbReference type="Proteomes" id="UP000293433">
    <property type="component" value="Unassembled WGS sequence"/>
</dbReference>
<evidence type="ECO:0000313" key="1">
    <source>
        <dbReference type="EMBL" id="RZS58431.1"/>
    </source>
</evidence>
<reference evidence="1 2" key="1">
    <citation type="submission" date="2019-02" db="EMBL/GenBank/DDBJ databases">
        <title>Genomic Encyclopedia of Type Strains, Phase IV (KMG-IV): sequencing the most valuable type-strain genomes for metagenomic binning, comparative biology and taxonomic classification.</title>
        <authorList>
            <person name="Goeker M."/>
        </authorList>
    </citation>
    <scope>NUCLEOTIDE SEQUENCE [LARGE SCALE GENOMIC DNA]</scope>
    <source>
        <strain evidence="1 2">DSM 10617</strain>
    </source>
</reference>
<dbReference type="RefSeq" id="WP_130480578.1">
    <property type="nucleotide sequence ID" value="NZ_SGWV01000007.1"/>
</dbReference>
<evidence type="ECO:0000313" key="2">
    <source>
        <dbReference type="Proteomes" id="UP000293433"/>
    </source>
</evidence>
<name>A0A4Q7LUZ3_9BURK</name>
<protein>
    <submittedName>
        <fullName evidence="1">Uncharacterized protein</fullName>
    </submittedName>
</protein>
<gene>
    <name evidence="1" type="ORF">EV685_0724</name>
</gene>